<keyword evidence="4 5" id="KW-0472">Membrane</keyword>
<dbReference type="PANTHER" id="PTHR39344:SF1">
    <property type="entry name" value="UPF0182 PROTEIN SLL1060"/>
    <property type="match status" value="1"/>
</dbReference>
<feature type="transmembrane region" description="Helical" evidence="5">
    <location>
        <begin position="287"/>
        <end position="307"/>
    </location>
</feature>
<reference evidence="7 8" key="1">
    <citation type="submission" date="2017-10" db="EMBL/GenBank/DDBJ databases">
        <title>The draft genome sequence of Williamsia sp. BULT 1.1 isolated from the semi-arid grassland soils from South Africa.</title>
        <authorList>
            <person name="Kabwe M.H."/>
            <person name="Govender N."/>
            <person name="Mutseka Lunga P."/>
            <person name="Vikram S."/>
            <person name="Makhalanyane T.P."/>
        </authorList>
    </citation>
    <scope>NUCLEOTIDE SEQUENCE [LARGE SCALE GENOMIC DNA]</scope>
    <source>
        <strain evidence="7 8">BULT 1.1</strain>
    </source>
</reference>
<dbReference type="Proteomes" id="UP000225108">
    <property type="component" value="Unassembled WGS sequence"/>
</dbReference>
<dbReference type="EMBL" id="PEBD01000010">
    <property type="protein sequence ID" value="PHV65711.1"/>
    <property type="molecule type" value="Genomic_DNA"/>
</dbReference>
<evidence type="ECO:0000256" key="3">
    <source>
        <dbReference type="ARBA" id="ARBA00022989"/>
    </source>
</evidence>
<feature type="transmembrane region" description="Helical" evidence="5">
    <location>
        <begin position="213"/>
        <end position="230"/>
    </location>
</feature>
<evidence type="ECO:0000256" key="6">
    <source>
        <dbReference type="SAM" id="MobiDB-lite"/>
    </source>
</evidence>
<feature type="region of interest" description="Disordered" evidence="6">
    <location>
        <begin position="910"/>
        <end position="955"/>
    </location>
</feature>
<keyword evidence="1 5" id="KW-1003">Cell membrane</keyword>
<proteinExistence type="inferred from homology"/>
<feature type="transmembrane region" description="Helical" evidence="5">
    <location>
        <begin position="261"/>
        <end position="280"/>
    </location>
</feature>
<organism evidence="7 8">
    <name type="scientific">Williamsia marianensis</name>
    <dbReference type="NCBI Taxonomy" id="85044"/>
    <lineage>
        <taxon>Bacteria</taxon>
        <taxon>Bacillati</taxon>
        <taxon>Actinomycetota</taxon>
        <taxon>Actinomycetes</taxon>
        <taxon>Mycobacteriales</taxon>
        <taxon>Nocardiaceae</taxon>
        <taxon>Williamsia</taxon>
    </lineage>
</organism>
<feature type="transmembrane region" description="Helical" evidence="5">
    <location>
        <begin position="18"/>
        <end position="39"/>
    </location>
</feature>
<comment type="similarity">
    <text evidence="5">Belongs to the UPF0182 family.</text>
</comment>
<comment type="caution">
    <text evidence="7">The sequence shown here is derived from an EMBL/GenBank/DDBJ whole genome shotgun (WGS) entry which is preliminary data.</text>
</comment>
<dbReference type="NCBIfam" id="NF009097">
    <property type="entry name" value="PRK12438.1"/>
    <property type="match status" value="1"/>
</dbReference>
<dbReference type="AlphaFoldDB" id="A0A2G3PIT0"/>
<name>A0A2G3PIT0_WILMA</name>
<keyword evidence="3 5" id="KW-1133">Transmembrane helix</keyword>
<feature type="transmembrane region" description="Helical" evidence="5">
    <location>
        <begin position="112"/>
        <end position="131"/>
    </location>
</feature>
<comment type="subcellular location">
    <subcellularLocation>
        <location evidence="5">Cell membrane</location>
        <topology evidence="5">Multi-pass membrane protein</topology>
    </subcellularLocation>
</comment>
<gene>
    <name evidence="7" type="ORF">CSW57_18475</name>
</gene>
<dbReference type="InterPro" id="IPR005372">
    <property type="entry name" value="UPF0182"/>
</dbReference>
<evidence type="ECO:0000256" key="2">
    <source>
        <dbReference type="ARBA" id="ARBA00022692"/>
    </source>
</evidence>
<dbReference type="HAMAP" id="MF_01600">
    <property type="entry name" value="UPF0182"/>
    <property type="match status" value="1"/>
</dbReference>
<feature type="transmembrane region" description="Helical" evidence="5">
    <location>
        <begin position="59"/>
        <end position="85"/>
    </location>
</feature>
<keyword evidence="2 5" id="KW-0812">Transmembrane</keyword>
<dbReference type="Pfam" id="PF03699">
    <property type="entry name" value="UPF0182"/>
    <property type="match status" value="1"/>
</dbReference>
<evidence type="ECO:0000256" key="4">
    <source>
        <dbReference type="ARBA" id="ARBA00023136"/>
    </source>
</evidence>
<evidence type="ECO:0000313" key="8">
    <source>
        <dbReference type="Proteomes" id="UP000225108"/>
    </source>
</evidence>
<evidence type="ECO:0000256" key="1">
    <source>
        <dbReference type="ARBA" id="ARBA00022475"/>
    </source>
</evidence>
<accession>A0A2G3PIT0</accession>
<evidence type="ECO:0000256" key="5">
    <source>
        <dbReference type="HAMAP-Rule" id="MF_01600"/>
    </source>
</evidence>
<protein>
    <recommendedName>
        <fullName evidence="5">UPF0182 protein CSW57_18475</fullName>
    </recommendedName>
</protein>
<dbReference type="GO" id="GO:0005886">
    <property type="term" value="C:plasma membrane"/>
    <property type="evidence" value="ECO:0007669"/>
    <property type="project" value="UniProtKB-SubCell"/>
</dbReference>
<evidence type="ECO:0000313" key="7">
    <source>
        <dbReference type="EMBL" id="PHV65711.1"/>
    </source>
</evidence>
<sequence>MGIRGPAAMPTLSRRSKALIATAVIVLVVLLVGPRLITIYTDWLWFKDIGYSSVFSKIIWTRVALFGICGAIAGLIIFGALWLAYRSRPVFVPTSGPGDPIARYRTVVMSRIRWFAIIPTLLVGLLAGLVAQGSWSTVQMFLNGESFGTKDPEFGLDVGFYAFDLPFYRFVLNYLFVVVVIAFVVSLVTHYIFGGIRLAGRGGTLTNAARIQLAVIAGTFLLLKAIAYWLDRYTLLSSTRKEGIFNGASYTDINAVLPSKLILMAIAIICALAVFAGVVLRDLRIPALATAMMLLSALVIGVGWPAAMEQFSVKPNAAEKEAEFINRNITATKQAYDIGDETVTTQANWTGQPANPEQVDADEPTLSNIRLLDPNIVSPAFTQLKRQQNFYGFPTQLALDRYTVDGEMRDFVVAARELDPTKFEANQQNWLNKHTVYTHGNGFIAAPANTVNEAVASENDVSGGGEPVFNVSDLSNFETDEYKANAPIQVTQPRIYFGELISKVNPDYAIVGNNGDPREYDTQETKYTYEGDAGVPLSNWFNRFAYAVKYTERNLLLSGAINPESKIIYNRDPRDRVKKAAPWLTVDSKTYPAVMADGSIKWIVDGYTTLDAFPYAQKTSLEDATTDAQQLNQGQTGRTQVNRQVSYVRNSVKATVDAYSGEVTLYQFDDKDPVLKTWMKVFPDSVKSRAEFDSPDNADLRDHVRYPEDLFKIQRQLLTKYHVTNPQTFFQGDAFWSVPADPTDSAAVTRGLDQPPYYFVASDPETKEPSFQLTSVFNVLKQEFLAAYITVSSDPDNYGQITIKNLPPNTQREGPKQVFSAMETDTRVAESRKNLENTADVTFGNLLTLPVGDNGILNVVPMYAQAKSTAGTFPRLVRVIVRYDDSTGNPRRVGYAPTVAAALAGVGIDPSTVTQIPGDNPGQPQPNGEPAPQQTNQPNQQNQVPANTTAVPASPQRDAIVKRMDDALTAMQQALSAGNFTAYGQAQTDLQAAVNDYENLPTS</sequence>
<dbReference type="NCBIfam" id="NF000825">
    <property type="entry name" value="PRK00068.1"/>
    <property type="match status" value="1"/>
</dbReference>
<dbReference type="PANTHER" id="PTHR39344">
    <property type="entry name" value="UPF0182 PROTEIN SLL1060"/>
    <property type="match status" value="1"/>
</dbReference>
<feature type="transmembrane region" description="Helical" evidence="5">
    <location>
        <begin position="171"/>
        <end position="193"/>
    </location>
</feature>
<dbReference type="GO" id="GO:0005576">
    <property type="term" value="C:extracellular region"/>
    <property type="evidence" value="ECO:0007669"/>
    <property type="project" value="TreeGrafter"/>
</dbReference>
<feature type="compositionally biased region" description="Low complexity" evidence="6">
    <location>
        <begin position="930"/>
        <end position="950"/>
    </location>
</feature>